<reference evidence="2 3" key="1">
    <citation type="journal article" date="2012" name="J. Bacteriol.">
        <title>Complete genome sequence of the anaerobic perchlorate-reducing bacterium Azospira suillum strain PS.</title>
        <authorList>
            <person name="Byrne-Bailey K.G."/>
            <person name="Coates J.D."/>
        </authorList>
    </citation>
    <scope>NUCLEOTIDE SEQUENCE [LARGE SCALE GENOMIC DNA]</scope>
    <source>
        <strain evidence="3">ATCC BAA-33 / DSM 13638 / PS</strain>
    </source>
</reference>
<dbReference type="AlphaFoldDB" id="G8QHL2"/>
<evidence type="ECO:0000313" key="2">
    <source>
        <dbReference type="EMBL" id="AEV27405.1"/>
    </source>
</evidence>
<name>G8QHL2_AZOOP</name>
<proteinExistence type="predicted"/>
<feature type="region of interest" description="Disordered" evidence="1">
    <location>
        <begin position="139"/>
        <end position="237"/>
    </location>
</feature>
<feature type="compositionally biased region" description="Low complexity" evidence="1">
    <location>
        <begin position="150"/>
        <end position="163"/>
    </location>
</feature>
<dbReference type="EMBL" id="CP003153">
    <property type="protein sequence ID" value="AEV27405.1"/>
    <property type="molecule type" value="Genomic_DNA"/>
</dbReference>
<dbReference type="eggNOG" id="COG3064">
    <property type="taxonomic scope" value="Bacteria"/>
</dbReference>
<dbReference type="OrthoDB" id="9812722at2"/>
<evidence type="ECO:0000256" key="1">
    <source>
        <dbReference type="SAM" id="MobiDB-lite"/>
    </source>
</evidence>
<protein>
    <submittedName>
        <fullName evidence="2">SprA-related family</fullName>
    </submittedName>
</protein>
<dbReference type="KEGG" id="dsu:Dsui_3071"/>
<feature type="region of interest" description="Disordered" evidence="1">
    <location>
        <begin position="27"/>
        <end position="97"/>
    </location>
</feature>
<feature type="region of interest" description="Disordered" evidence="1">
    <location>
        <begin position="243"/>
        <end position="262"/>
    </location>
</feature>
<dbReference type="HOGENOM" id="CLU_1060279_0_0_4"/>
<sequence>MIGSLSASGIASVYPVATGGVAAPVQRPAAGGAQAAESGSGASSSGSGSAAASGAEWNGGYGQSLGKNPFAAAAGKSELSEDEQRQVEKLKETDRKVRAHEQAHIAAGGALVQGGASYTYDKGPDGRMYAVAGEVSIDVSPGRTPEESLAKAQQIRAAAMAPADPSPQDRRVAAGAARLESSARAEQAKEQATEAAAAQEGSGSTGGVSGEQASAPAAAEAAVVGPSGAASGGGARGEAAYRLESVGVRETAVSRSRVDLFA</sequence>
<dbReference type="RefSeq" id="WP_014238085.1">
    <property type="nucleotide sequence ID" value="NC_016616.1"/>
</dbReference>
<feature type="compositionally biased region" description="Low complexity" evidence="1">
    <location>
        <begin position="193"/>
        <end position="202"/>
    </location>
</feature>
<dbReference type="Pfam" id="PF12118">
    <property type="entry name" value="SprA-related"/>
    <property type="match status" value="1"/>
</dbReference>
<accession>G8QHL2</accession>
<feature type="compositionally biased region" description="Low complexity" evidence="1">
    <location>
        <begin position="27"/>
        <end position="56"/>
    </location>
</feature>
<dbReference type="Proteomes" id="UP000005633">
    <property type="component" value="Chromosome"/>
</dbReference>
<dbReference type="STRING" id="640081.Dsui_3071"/>
<feature type="compositionally biased region" description="Low complexity" evidence="1">
    <location>
        <begin position="210"/>
        <end position="229"/>
    </location>
</feature>
<organism evidence="2 3">
    <name type="scientific">Azospira oryzae (strain ATCC BAA-33 / DSM 13638 / PS)</name>
    <name type="common">Dechlorosoma suillum</name>
    <dbReference type="NCBI Taxonomy" id="640081"/>
    <lineage>
        <taxon>Bacteria</taxon>
        <taxon>Pseudomonadati</taxon>
        <taxon>Pseudomonadota</taxon>
        <taxon>Betaproteobacteria</taxon>
        <taxon>Rhodocyclales</taxon>
        <taxon>Rhodocyclaceae</taxon>
        <taxon>Azospira</taxon>
    </lineage>
</organism>
<gene>
    <name evidence="2" type="ordered locus">Dsui_3071</name>
</gene>
<feature type="compositionally biased region" description="Basic and acidic residues" evidence="1">
    <location>
        <begin position="78"/>
        <end position="97"/>
    </location>
</feature>
<feature type="compositionally biased region" description="Basic and acidic residues" evidence="1">
    <location>
        <begin position="181"/>
        <end position="192"/>
    </location>
</feature>
<dbReference type="InterPro" id="IPR021973">
    <property type="entry name" value="SprA-related"/>
</dbReference>
<evidence type="ECO:0000313" key="3">
    <source>
        <dbReference type="Proteomes" id="UP000005633"/>
    </source>
</evidence>